<dbReference type="NCBIfam" id="NF003793">
    <property type="entry name" value="PRK05382.1"/>
    <property type="match status" value="1"/>
</dbReference>
<keyword evidence="4 11" id="KW-0028">Amino-acid biosynthesis</keyword>
<dbReference type="PROSITE" id="PS00788">
    <property type="entry name" value="CHORISMATE_SYNTHASE_2"/>
    <property type="match status" value="1"/>
</dbReference>
<comment type="function">
    <text evidence="11">Catalyzes the anti-1,4-elimination of the C-3 phosphate and the C-6 proR hydrogen from 5-enolpyruvylshikimate-3-phosphate (EPSP) to yield chorismate, which is the branch point compound that serves as the starting substrate for the three terminal pathways of aromatic amino acid biosynthesis. This reaction introduces a second double bond into the aromatic ring system.</text>
</comment>
<dbReference type="HAMAP" id="MF_00300">
    <property type="entry name" value="Chorismate_synth"/>
    <property type="match status" value="1"/>
</dbReference>
<evidence type="ECO:0000256" key="11">
    <source>
        <dbReference type="HAMAP-Rule" id="MF_00300"/>
    </source>
</evidence>
<comment type="cofactor">
    <cofactor evidence="11 12">
        <name>FMNH2</name>
        <dbReference type="ChEBI" id="CHEBI:57618"/>
    </cofactor>
    <text evidence="11 12">Reduced FMN (FMNH(2)).</text>
</comment>
<evidence type="ECO:0000256" key="5">
    <source>
        <dbReference type="ARBA" id="ARBA00022630"/>
    </source>
</evidence>
<evidence type="ECO:0000256" key="8">
    <source>
        <dbReference type="ARBA" id="ARBA00022857"/>
    </source>
</evidence>
<evidence type="ECO:0000256" key="10">
    <source>
        <dbReference type="ARBA" id="ARBA00023239"/>
    </source>
</evidence>
<comment type="catalytic activity">
    <reaction evidence="11 12">
        <text>5-O-(1-carboxyvinyl)-3-phosphoshikimate = chorismate + phosphate</text>
        <dbReference type="Rhea" id="RHEA:21020"/>
        <dbReference type="ChEBI" id="CHEBI:29748"/>
        <dbReference type="ChEBI" id="CHEBI:43474"/>
        <dbReference type="ChEBI" id="CHEBI:57701"/>
        <dbReference type="EC" id="4.2.3.5"/>
    </reaction>
</comment>
<feature type="binding site" evidence="11">
    <location>
        <position position="40"/>
    </location>
    <ligand>
        <name>NADP(+)</name>
        <dbReference type="ChEBI" id="CHEBI:58349"/>
    </ligand>
</feature>
<protein>
    <recommendedName>
        <fullName evidence="3 11">Chorismate synthase</fullName>
        <shortName evidence="11">CS</shortName>
        <ecNumber evidence="3 11">4.2.3.5</ecNumber>
    </recommendedName>
    <alternativeName>
        <fullName evidence="11">5-enolpyruvylshikimate-3-phosphate phospholyase</fullName>
    </alternativeName>
</protein>
<dbReference type="InterPro" id="IPR020541">
    <property type="entry name" value="Chorismate_synthase_CS"/>
</dbReference>
<dbReference type="CDD" id="cd07304">
    <property type="entry name" value="Chorismate_synthase"/>
    <property type="match status" value="1"/>
</dbReference>
<feature type="binding site" evidence="11">
    <location>
        <position position="46"/>
    </location>
    <ligand>
        <name>NADP(+)</name>
        <dbReference type="ChEBI" id="CHEBI:58349"/>
    </ligand>
</feature>
<feature type="binding site" evidence="11">
    <location>
        <begin position="297"/>
        <end position="301"/>
    </location>
    <ligand>
        <name>FMN</name>
        <dbReference type="ChEBI" id="CHEBI:58210"/>
    </ligand>
</feature>
<keyword evidence="6 11" id="KW-0288">FMN</keyword>
<keyword evidence="9 11" id="KW-0057">Aromatic amino acid biosynthesis</keyword>
<evidence type="ECO:0000256" key="3">
    <source>
        <dbReference type="ARBA" id="ARBA00013036"/>
    </source>
</evidence>
<feature type="binding site" evidence="11">
    <location>
        <begin position="116"/>
        <end position="118"/>
    </location>
    <ligand>
        <name>FMN</name>
        <dbReference type="ChEBI" id="CHEBI:58210"/>
    </ligand>
</feature>
<dbReference type="EC" id="4.2.3.5" evidence="3 11"/>
<feature type="binding site" evidence="11">
    <location>
        <position position="282"/>
    </location>
    <ligand>
        <name>FMN</name>
        <dbReference type="ChEBI" id="CHEBI:58210"/>
    </ligand>
</feature>
<keyword evidence="5 11" id="KW-0285">Flavoprotein</keyword>
<evidence type="ECO:0000256" key="2">
    <source>
        <dbReference type="ARBA" id="ARBA00008014"/>
    </source>
</evidence>
<dbReference type="InterPro" id="IPR035904">
    <property type="entry name" value="Chorismate_synth_AroC_sf"/>
</dbReference>
<feature type="binding site" evidence="11">
    <location>
        <position position="323"/>
    </location>
    <ligand>
        <name>FMN</name>
        <dbReference type="ChEBI" id="CHEBI:58210"/>
    </ligand>
</feature>
<keyword evidence="10 11" id="KW-0456">Lyase</keyword>
<evidence type="ECO:0000256" key="1">
    <source>
        <dbReference type="ARBA" id="ARBA00005044"/>
    </source>
</evidence>
<gene>
    <name evidence="11 13" type="primary">aroC</name>
    <name evidence="13" type="ORF">NE686_12095</name>
</gene>
<reference evidence="13 14" key="1">
    <citation type="submission" date="2022-06" db="EMBL/GenBank/DDBJ databases">
        <title>Isolation of gut microbiota from human fecal samples.</title>
        <authorList>
            <person name="Pamer E.G."/>
            <person name="Barat B."/>
            <person name="Waligurski E."/>
            <person name="Medina S."/>
            <person name="Paddock L."/>
            <person name="Mostad J."/>
        </authorList>
    </citation>
    <scope>NUCLEOTIDE SEQUENCE [LARGE SCALE GENOMIC DNA]</scope>
    <source>
        <strain evidence="13 14">DFI.7.95</strain>
    </source>
</reference>
<dbReference type="Pfam" id="PF01264">
    <property type="entry name" value="Chorismate_synt"/>
    <property type="match status" value="1"/>
</dbReference>
<dbReference type="Proteomes" id="UP001524478">
    <property type="component" value="Unassembled WGS sequence"/>
</dbReference>
<comment type="pathway">
    <text evidence="1 11 12">Metabolic intermediate biosynthesis; chorismate biosynthesis; chorismate from D-erythrose 4-phosphate and phosphoenolpyruvate: step 7/7.</text>
</comment>
<dbReference type="RefSeq" id="WP_256311695.1">
    <property type="nucleotide sequence ID" value="NZ_JANGAC010000008.1"/>
</dbReference>
<evidence type="ECO:0000313" key="14">
    <source>
        <dbReference type="Proteomes" id="UP001524478"/>
    </source>
</evidence>
<feature type="binding site" evidence="11">
    <location>
        <begin position="238"/>
        <end position="239"/>
    </location>
    <ligand>
        <name>FMN</name>
        <dbReference type="ChEBI" id="CHEBI:58210"/>
    </ligand>
</feature>
<comment type="subunit">
    <text evidence="11">Homotetramer.</text>
</comment>
<evidence type="ECO:0000256" key="6">
    <source>
        <dbReference type="ARBA" id="ARBA00022643"/>
    </source>
</evidence>
<dbReference type="PANTHER" id="PTHR21085:SF0">
    <property type="entry name" value="CHORISMATE SYNTHASE"/>
    <property type="match status" value="1"/>
</dbReference>
<dbReference type="PANTHER" id="PTHR21085">
    <property type="entry name" value="CHORISMATE SYNTHASE"/>
    <property type="match status" value="1"/>
</dbReference>
<evidence type="ECO:0000256" key="4">
    <source>
        <dbReference type="ARBA" id="ARBA00022605"/>
    </source>
</evidence>
<keyword evidence="7 11" id="KW-0274">FAD</keyword>
<organism evidence="13 14">
    <name type="scientific">Tissierella carlieri</name>
    <dbReference type="NCBI Taxonomy" id="689904"/>
    <lineage>
        <taxon>Bacteria</taxon>
        <taxon>Bacillati</taxon>
        <taxon>Bacillota</taxon>
        <taxon>Tissierellia</taxon>
        <taxon>Tissierellales</taxon>
        <taxon>Tissierellaceae</taxon>
        <taxon>Tissierella</taxon>
    </lineage>
</organism>
<evidence type="ECO:0000256" key="7">
    <source>
        <dbReference type="ARBA" id="ARBA00022827"/>
    </source>
</evidence>
<dbReference type="GO" id="GO:0004107">
    <property type="term" value="F:chorismate synthase activity"/>
    <property type="evidence" value="ECO:0007669"/>
    <property type="project" value="UniProtKB-EC"/>
</dbReference>
<evidence type="ECO:0000313" key="13">
    <source>
        <dbReference type="EMBL" id="MCQ4923833.1"/>
    </source>
</evidence>
<sequence>MIRFLTAGESHGESLVGIIDGIPANLYLDTDYINKELKRRQMGFGRSARMQIESDEVNILSGVSKNFTTGSPITISIKNRGTNIELVEVTKPRPGHGDLVGALKYNQKGGRNILERASARETAMRVALGSICKLLLKEFNINIYSHVINIGGVNSNIDYYNGLEIKELIGVDQSSIRVIDKCSEEKMINKIQESKEDGDTLGGIIEIIASNIPIGLGSHANWDTKLDGRLAAACISIQGIKGIEFGLGGIAASTLGSKFHDEILYDDNRYKRRTNNAGGIEAGISNGEDIVIRATMKPIPTLKRPLETVDMLTKEKTIAQFERSDTCAVPSASIVAESMVAYILADELIKKFGGDSLEEIKINYNNYLKYLESR</sequence>
<keyword evidence="8 11" id="KW-0521">NADP</keyword>
<name>A0ABT1SBH7_9FIRM</name>
<accession>A0ABT1SBH7</accession>
<evidence type="ECO:0000256" key="12">
    <source>
        <dbReference type="RuleBase" id="RU000605"/>
    </source>
</evidence>
<dbReference type="NCBIfam" id="TIGR00033">
    <property type="entry name" value="aroC"/>
    <property type="match status" value="1"/>
</dbReference>
<evidence type="ECO:0000256" key="9">
    <source>
        <dbReference type="ARBA" id="ARBA00023141"/>
    </source>
</evidence>
<dbReference type="EMBL" id="JANGAC010000008">
    <property type="protein sequence ID" value="MCQ4923833.1"/>
    <property type="molecule type" value="Genomic_DNA"/>
</dbReference>
<dbReference type="Gene3D" id="3.60.150.10">
    <property type="entry name" value="Chorismate synthase AroC"/>
    <property type="match status" value="1"/>
</dbReference>
<keyword evidence="14" id="KW-1185">Reference proteome</keyword>
<comment type="caution">
    <text evidence="13">The sequence shown here is derived from an EMBL/GenBank/DDBJ whole genome shotgun (WGS) entry which is preliminary data.</text>
</comment>
<comment type="similarity">
    <text evidence="2 11 12">Belongs to the chorismate synthase family.</text>
</comment>
<dbReference type="SUPFAM" id="SSF103263">
    <property type="entry name" value="Chorismate synthase, AroC"/>
    <property type="match status" value="1"/>
</dbReference>
<dbReference type="PIRSF" id="PIRSF001456">
    <property type="entry name" value="Chorismate_synth"/>
    <property type="match status" value="1"/>
</dbReference>
<dbReference type="PROSITE" id="PS00787">
    <property type="entry name" value="CHORISMATE_SYNTHASE_1"/>
    <property type="match status" value="1"/>
</dbReference>
<dbReference type="InterPro" id="IPR000453">
    <property type="entry name" value="Chorismate_synth"/>
</dbReference>
<proteinExistence type="inferred from homology"/>